<name>A0A370H919_9NOCA</name>
<protein>
    <submittedName>
        <fullName evidence="2">Cytidine/deoxycytidylate deaminase-like protein</fullName>
    </submittedName>
</protein>
<evidence type="ECO:0000313" key="3">
    <source>
        <dbReference type="Proteomes" id="UP000255355"/>
    </source>
</evidence>
<dbReference type="InterPro" id="IPR016193">
    <property type="entry name" value="Cytidine_deaminase-like"/>
</dbReference>
<dbReference type="Gene3D" id="3.40.140.10">
    <property type="entry name" value="Cytidine Deaminase, domain 2"/>
    <property type="match status" value="1"/>
</dbReference>
<dbReference type="PANTHER" id="PTHR11079:SF179">
    <property type="entry name" value="TRNA(ADENINE(34)) DEAMINASE, CHLOROPLASTIC"/>
    <property type="match status" value="1"/>
</dbReference>
<dbReference type="EMBL" id="QQAZ01000003">
    <property type="protein sequence ID" value="RDI52730.1"/>
    <property type="molecule type" value="Genomic_DNA"/>
</dbReference>
<dbReference type="InterPro" id="IPR002125">
    <property type="entry name" value="CMP_dCMP_dom"/>
</dbReference>
<dbReference type="STRING" id="1210089.GCA_001613165_03574"/>
<keyword evidence="3" id="KW-1185">Reference proteome</keyword>
<dbReference type="RefSeq" id="WP_068020810.1">
    <property type="nucleotide sequence ID" value="NZ_QQAZ01000003.1"/>
</dbReference>
<dbReference type="AlphaFoldDB" id="A0A370H919"/>
<dbReference type="OrthoDB" id="9802676at2"/>
<accession>A0A370H919</accession>
<proteinExistence type="predicted"/>
<evidence type="ECO:0000313" key="2">
    <source>
        <dbReference type="EMBL" id="RDI52730.1"/>
    </source>
</evidence>
<dbReference type="CDD" id="cd01285">
    <property type="entry name" value="nucleoside_deaminase"/>
    <property type="match status" value="1"/>
</dbReference>
<dbReference type="PANTHER" id="PTHR11079">
    <property type="entry name" value="CYTOSINE DEAMINASE FAMILY MEMBER"/>
    <property type="match status" value="1"/>
</dbReference>
<dbReference type="PROSITE" id="PS51747">
    <property type="entry name" value="CYT_DCMP_DEAMINASES_2"/>
    <property type="match status" value="1"/>
</dbReference>
<dbReference type="Proteomes" id="UP000255355">
    <property type="component" value="Unassembled WGS sequence"/>
</dbReference>
<comment type="caution">
    <text evidence="2">The sequence shown here is derived from an EMBL/GenBank/DDBJ whole genome shotgun (WGS) entry which is preliminary data.</text>
</comment>
<organism evidence="2 3">
    <name type="scientific">Nocardia mexicana</name>
    <dbReference type="NCBI Taxonomy" id="279262"/>
    <lineage>
        <taxon>Bacteria</taxon>
        <taxon>Bacillati</taxon>
        <taxon>Actinomycetota</taxon>
        <taxon>Actinomycetes</taxon>
        <taxon>Mycobacteriales</taxon>
        <taxon>Nocardiaceae</taxon>
        <taxon>Nocardia</taxon>
    </lineage>
</organism>
<reference evidence="2 3" key="1">
    <citation type="submission" date="2018-07" db="EMBL/GenBank/DDBJ databases">
        <title>Genomic Encyclopedia of Type Strains, Phase IV (KMG-IV): sequencing the most valuable type-strain genomes for metagenomic binning, comparative biology and taxonomic classification.</title>
        <authorList>
            <person name="Goeker M."/>
        </authorList>
    </citation>
    <scope>NUCLEOTIDE SEQUENCE [LARGE SCALE GENOMIC DNA]</scope>
    <source>
        <strain evidence="2 3">DSM 44952</strain>
    </source>
</reference>
<evidence type="ECO:0000259" key="1">
    <source>
        <dbReference type="PROSITE" id="PS51747"/>
    </source>
</evidence>
<gene>
    <name evidence="2" type="ORF">DFR68_103115</name>
</gene>
<dbReference type="Pfam" id="PF00383">
    <property type="entry name" value="dCMP_cyt_deam_1"/>
    <property type="match status" value="1"/>
</dbReference>
<dbReference type="SUPFAM" id="SSF53927">
    <property type="entry name" value="Cytidine deaminase-like"/>
    <property type="match status" value="1"/>
</dbReference>
<sequence>MIDAADRAYLARCVELAEQTLERGNEPFGSILVDDGAVVAEAVNQVGGGDHTRHPEFELARWAATHLPADRRARATVYTSGEHCPMCSAAHAWAGLGRIVYASSTAQLTGWRAELGLPAGPVRPLPITEIAPGLPVDGPDDELAERVRELHRRHARPRPR</sequence>
<feature type="domain" description="CMP/dCMP-type deaminase" evidence="1">
    <location>
        <begin position="4"/>
        <end position="112"/>
    </location>
</feature>
<dbReference type="GO" id="GO:0003824">
    <property type="term" value="F:catalytic activity"/>
    <property type="evidence" value="ECO:0007669"/>
    <property type="project" value="InterPro"/>
</dbReference>